<dbReference type="InterPro" id="IPR003594">
    <property type="entry name" value="HATPase_dom"/>
</dbReference>
<dbReference type="GO" id="GO:0005524">
    <property type="term" value="F:ATP binding"/>
    <property type="evidence" value="ECO:0007669"/>
    <property type="project" value="UniProtKB-KW"/>
</dbReference>
<dbReference type="PRINTS" id="PR00344">
    <property type="entry name" value="BCTRLSENSOR"/>
</dbReference>
<dbReference type="GO" id="GO:0005886">
    <property type="term" value="C:plasma membrane"/>
    <property type="evidence" value="ECO:0007669"/>
    <property type="project" value="UniProtKB-SubCell"/>
</dbReference>
<dbReference type="KEGG" id="bpb:bpr_I0037"/>
<evidence type="ECO:0000256" key="13">
    <source>
        <dbReference type="ARBA" id="ARBA00023136"/>
    </source>
</evidence>
<accession>E0S2G6</accession>
<keyword evidence="12" id="KW-0902">Two-component regulatory system</keyword>
<dbReference type="InterPro" id="IPR036890">
    <property type="entry name" value="HATPase_C_sf"/>
</dbReference>
<dbReference type="Pfam" id="PF02518">
    <property type="entry name" value="HATPase_c"/>
    <property type="match status" value="1"/>
</dbReference>
<evidence type="ECO:0000256" key="2">
    <source>
        <dbReference type="ARBA" id="ARBA00004651"/>
    </source>
</evidence>
<evidence type="ECO:0000256" key="14">
    <source>
        <dbReference type="SAM" id="Phobius"/>
    </source>
</evidence>
<keyword evidence="6 17" id="KW-0808">Transferase</keyword>
<gene>
    <name evidence="17" type="ordered locus">bpr_I0037</name>
</gene>
<dbReference type="InterPro" id="IPR050398">
    <property type="entry name" value="HssS/ArlS-like"/>
</dbReference>
<keyword evidence="7 14" id="KW-0812">Transmembrane</keyword>
<feature type="domain" description="Histidine kinase" evidence="15">
    <location>
        <begin position="266"/>
        <end position="488"/>
    </location>
</feature>
<dbReference type="SMART" id="SM00387">
    <property type="entry name" value="HATPase_c"/>
    <property type="match status" value="1"/>
</dbReference>
<dbReference type="InterPro" id="IPR003660">
    <property type="entry name" value="HAMP_dom"/>
</dbReference>
<dbReference type="PANTHER" id="PTHR45528:SF1">
    <property type="entry name" value="SENSOR HISTIDINE KINASE CPXA"/>
    <property type="match status" value="1"/>
</dbReference>
<keyword evidence="9 17" id="KW-0418">Kinase</keyword>
<name>E0S2G6_BUTPB</name>
<evidence type="ECO:0000256" key="6">
    <source>
        <dbReference type="ARBA" id="ARBA00022679"/>
    </source>
</evidence>
<dbReference type="CDD" id="cd00082">
    <property type="entry name" value="HisKA"/>
    <property type="match status" value="1"/>
</dbReference>
<dbReference type="Gene3D" id="3.30.565.10">
    <property type="entry name" value="Histidine kinase-like ATPase, C-terminal domain"/>
    <property type="match status" value="1"/>
</dbReference>
<dbReference type="FunFam" id="3.30.565.10:FF:000006">
    <property type="entry name" value="Sensor histidine kinase WalK"/>
    <property type="match status" value="1"/>
</dbReference>
<keyword evidence="11 14" id="KW-1133">Transmembrane helix</keyword>
<dbReference type="STRING" id="515622.bpr_I0037"/>
<comment type="subcellular location">
    <subcellularLocation>
        <location evidence="2">Cell membrane</location>
        <topology evidence="2">Multi-pass membrane protein</topology>
    </subcellularLocation>
</comment>
<dbReference type="Gene3D" id="1.10.287.130">
    <property type="match status" value="1"/>
</dbReference>
<dbReference type="Gene3D" id="6.10.340.10">
    <property type="match status" value="1"/>
</dbReference>
<dbReference type="PANTHER" id="PTHR45528">
    <property type="entry name" value="SENSOR HISTIDINE KINASE CPXA"/>
    <property type="match status" value="1"/>
</dbReference>
<dbReference type="eggNOG" id="COG2770">
    <property type="taxonomic scope" value="Bacteria"/>
</dbReference>
<keyword evidence="18" id="KW-1185">Reference proteome</keyword>
<evidence type="ECO:0000256" key="12">
    <source>
        <dbReference type="ARBA" id="ARBA00023012"/>
    </source>
</evidence>
<dbReference type="Pfam" id="PF00512">
    <property type="entry name" value="HisKA"/>
    <property type="match status" value="1"/>
</dbReference>
<dbReference type="InterPro" id="IPR003661">
    <property type="entry name" value="HisK_dim/P_dom"/>
</dbReference>
<feature type="transmembrane region" description="Helical" evidence="14">
    <location>
        <begin position="172"/>
        <end position="195"/>
    </location>
</feature>
<dbReference type="eggNOG" id="COG5002">
    <property type="taxonomic scope" value="Bacteria"/>
</dbReference>
<evidence type="ECO:0000256" key="4">
    <source>
        <dbReference type="ARBA" id="ARBA00022475"/>
    </source>
</evidence>
<dbReference type="HOGENOM" id="CLU_000445_89_6_9"/>
<proteinExistence type="predicted"/>
<evidence type="ECO:0000313" key="17">
    <source>
        <dbReference type="EMBL" id="ADL32789.1"/>
    </source>
</evidence>
<evidence type="ECO:0000256" key="9">
    <source>
        <dbReference type="ARBA" id="ARBA00022777"/>
    </source>
</evidence>
<organism evidence="17 18">
    <name type="scientific">Butyrivibrio proteoclasticus (strain ATCC 51982 / DSM 14932 / B316)</name>
    <name type="common">Clostridium proteoclasticum</name>
    <dbReference type="NCBI Taxonomy" id="515622"/>
    <lineage>
        <taxon>Bacteria</taxon>
        <taxon>Bacillati</taxon>
        <taxon>Bacillota</taxon>
        <taxon>Clostridia</taxon>
        <taxon>Lachnospirales</taxon>
        <taxon>Lachnospiraceae</taxon>
        <taxon>Butyrivibrio</taxon>
    </lineage>
</organism>
<dbReference type="InterPro" id="IPR005467">
    <property type="entry name" value="His_kinase_dom"/>
</dbReference>
<dbReference type="InterPro" id="IPR036097">
    <property type="entry name" value="HisK_dim/P_sf"/>
</dbReference>
<dbReference type="SMART" id="SM00304">
    <property type="entry name" value="HAMP"/>
    <property type="match status" value="1"/>
</dbReference>
<dbReference type="PROSITE" id="PS50109">
    <property type="entry name" value="HIS_KIN"/>
    <property type="match status" value="1"/>
</dbReference>
<keyword evidence="5" id="KW-0597">Phosphoprotein</keyword>
<feature type="transmembrane region" description="Helical" evidence="14">
    <location>
        <begin position="7"/>
        <end position="29"/>
    </location>
</feature>
<dbReference type="AlphaFoldDB" id="E0S2G6"/>
<dbReference type="EC" id="2.7.13.3" evidence="3"/>
<dbReference type="Proteomes" id="UP000001299">
    <property type="component" value="Chromosome 1"/>
</dbReference>
<reference evidence="17 18" key="1">
    <citation type="journal article" date="2010" name="PLoS ONE">
        <title>The glycobiome of the rumen bacterium Butyrivibrio proteoclasticus B316(T) highlights adaptation to a polysaccharide-rich environment.</title>
        <authorList>
            <person name="Kelly W.J."/>
            <person name="Leahy S.C."/>
            <person name="Altermann E."/>
            <person name="Yeoman C.J."/>
            <person name="Dunne J.C."/>
            <person name="Kong Z."/>
            <person name="Pacheco D.M."/>
            <person name="Li D."/>
            <person name="Noel S.J."/>
            <person name="Moon C.D."/>
            <person name="Cookson A.L."/>
            <person name="Attwood G.T."/>
        </authorList>
    </citation>
    <scope>NUCLEOTIDE SEQUENCE [LARGE SCALE GENOMIC DNA]</scope>
    <source>
        <strain evidence="18">ATCC 51982 / DSM 14932 / B316</strain>
    </source>
</reference>
<dbReference type="SUPFAM" id="SSF47384">
    <property type="entry name" value="Homodimeric domain of signal transducing histidine kinase"/>
    <property type="match status" value="1"/>
</dbReference>
<dbReference type="CDD" id="cd00075">
    <property type="entry name" value="HATPase"/>
    <property type="match status" value="1"/>
</dbReference>
<protein>
    <recommendedName>
        <fullName evidence="3">histidine kinase</fullName>
        <ecNumber evidence="3">2.7.13.3</ecNumber>
    </recommendedName>
</protein>
<keyword evidence="4" id="KW-1003">Cell membrane</keyword>
<dbReference type="Pfam" id="PF00672">
    <property type="entry name" value="HAMP"/>
    <property type="match status" value="1"/>
</dbReference>
<evidence type="ECO:0000259" key="16">
    <source>
        <dbReference type="PROSITE" id="PS50885"/>
    </source>
</evidence>
<keyword evidence="10" id="KW-0067">ATP-binding</keyword>
<dbReference type="CDD" id="cd06225">
    <property type="entry name" value="HAMP"/>
    <property type="match status" value="1"/>
</dbReference>
<evidence type="ECO:0000256" key="10">
    <source>
        <dbReference type="ARBA" id="ARBA00022840"/>
    </source>
</evidence>
<evidence type="ECO:0000256" key="8">
    <source>
        <dbReference type="ARBA" id="ARBA00022741"/>
    </source>
</evidence>
<dbReference type="FunFam" id="1.10.287.130:FF:000001">
    <property type="entry name" value="Two-component sensor histidine kinase"/>
    <property type="match status" value="1"/>
</dbReference>
<dbReference type="InterPro" id="IPR004358">
    <property type="entry name" value="Sig_transdc_His_kin-like_C"/>
</dbReference>
<evidence type="ECO:0000256" key="7">
    <source>
        <dbReference type="ARBA" id="ARBA00022692"/>
    </source>
</evidence>
<dbReference type="EMBL" id="CP001810">
    <property type="protein sequence ID" value="ADL32789.1"/>
    <property type="molecule type" value="Genomic_DNA"/>
</dbReference>
<evidence type="ECO:0000256" key="5">
    <source>
        <dbReference type="ARBA" id="ARBA00022553"/>
    </source>
</evidence>
<keyword evidence="13 14" id="KW-0472">Membrane</keyword>
<evidence type="ECO:0000256" key="1">
    <source>
        <dbReference type="ARBA" id="ARBA00000085"/>
    </source>
</evidence>
<evidence type="ECO:0000259" key="15">
    <source>
        <dbReference type="PROSITE" id="PS50109"/>
    </source>
</evidence>
<evidence type="ECO:0000256" key="3">
    <source>
        <dbReference type="ARBA" id="ARBA00012438"/>
    </source>
</evidence>
<dbReference type="SMART" id="SM00388">
    <property type="entry name" value="HisKA"/>
    <property type="match status" value="1"/>
</dbReference>
<feature type="domain" description="HAMP" evidence="16">
    <location>
        <begin position="197"/>
        <end position="251"/>
    </location>
</feature>
<sequence length="504" mass="57119">MRFRTKLLITSVAIVIIPIILAIGTFFAIGRYLVYEQKLDDITNGFDYSMVSDPSEAFSDMTDEVTHDIALALIVNPFILEDKSFLESVDSKIASKYSFLLVKRDEDIYYVANMDRAKDVVDELPGYGTDVKGIYYTASKHLVKQIDFRFSTGDQGSLYIISGIRTALTASLLIYMGIAIILILLLTSVLLTMWIGNSFFKPIDELNVAMQHIQDGNFDYILPTDIKEKGEIGAMYRNYEDMRLRLKESAEEKILREKQNKELISNISHDLKTPITAIKGYSQGLLEGVADNPEKQMKYIRIINNKANDMNNLINELTLYSSIDNNRIPYNFIRLNVGEYFGDCIEEIGADLESKSIKLNYSNLTTPDTQIVADPEQIKRVINNVVSNSVKYLDRDDGTGQIDIRILDEIDSIRVELEDNGKGIAQRDIPNIFDRFYRTDASRNSKQGGSGIGLSIVKKIIEDHGGYIWATSHEGEGTCMHFVLRKYVEYADNQETVTVDHETQ</sequence>
<evidence type="ECO:0000313" key="18">
    <source>
        <dbReference type="Proteomes" id="UP000001299"/>
    </source>
</evidence>
<dbReference type="RefSeq" id="WP_013279448.1">
    <property type="nucleotide sequence ID" value="NC_014387.1"/>
</dbReference>
<evidence type="ECO:0000256" key="11">
    <source>
        <dbReference type="ARBA" id="ARBA00022989"/>
    </source>
</evidence>
<dbReference type="GO" id="GO:0000155">
    <property type="term" value="F:phosphorelay sensor kinase activity"/>
    <property type="evidence" value="ECO:0007669"/>
    <property type="project" value="InterPro"/>
</dbReference>
<dbReference type="PROSITE" id="PS50885">
    <property type="entry name" value="HAMP"/>
    <property type="match status" value="1"/>
</dbReference>
<dbReference type="SUPFAM" id="SSF55874">
    <property type="entry name" value="ATPase domain of HSP90 chaperone/DNA topoisomerase II/histidine kinase"/>
    <property type="match status" value="1"/>
</dbReference>
<dbReference type="SUPFAM" id="SSF158472">
    <property type="entry name" value="HAMP domain-like"/>
    <property type="match status" value="1"/>
</dbReference>
<comment type="catalytic activity">
    <reaction evidence="1">
        <text>ATP + protein L-histidine = ADP + protein N-phospho-L-histidine.</text>
        <dbReference type="EC" id="2.7.13.3"/>
    </reaction>
</comment>
<keyword evidence="8" id="KW-0547">Nucleotide-binding</keyword>